<protein>
    <submittedName>
        <fullName evidence="9">Dynamin_M domain-containing protein</fullName>
    </submittedName>
</protein>
<dbReference type="AlphaFoldDB" id="A0A183DUH3"/>
<dbReference type="InterPro" id="IPR008795">
    <property type="entry name" value="Prominin"/>
</dbReference>
<evidence type="ECO:0000256" key="2">
    <source>
        <dbReference type="ARBA" id="ARBA00006058"/>
    </source>
</evidence>
<proteinExistence type="inferred from homology"/>
<dbReference type="OrthoDB" id="6229420at2759"/>
<dbReference type="Pfam" id="PF05478">
    <property type="entry name" value="Prominin"/>
    <property type="match status" value="1"/>
</dbReference>
<evidence type="ECO:0000256" key="1">
    <source>
        <dbReference type="ARBA" id="ARBA00004141"/>
    </source>
</evidence>
<reference evidence="7 8" key="2">
    <citation type="submission" date="2018-11" db="EMBL/GenBank/DDBJ databases">
        <authorList>
            <consortium name="Pathogen Informatics"/>
        </authorList>
    </citation>
    <scope>NUCLEOTIDE SEQUENCE [LARGE SCALE GENOMIC DNA]</scope>
</reference>
<evidence type="ECO:0000256" key="5">
    <source>
        <dbReference type="ARBA" id="ARBA00023136"/>
    </source>
</evidence>
<evidence type="ECO:0000256" key="3">
    <source>
        <dbReference type="ARBA" id="ARBA00022692"/>
    </source>
</evidence>
<organism evidence="9">
    <name type="scientific">Gongylonema pulchrum</name>
    <dbReference type="NCBI Taxonomy" id="637853"/>
    <lineage>
        <taxon>Eukaryota</taxon>
        <taxon>Metazoa</taxon>
        <taxon>Ecdysozoa</taxon>
        <taxon>Nematoda</taxon>
        <taxon>Chromadorea</taxon>
        <taxon>Rhabditida</taxon>
        <taxon>Spirurina</taxon>
        <taxon>Spiruromorpha</taxon>
        <taxon>Spiruroidea</taxon>
        <taxon>Gongylonematidae</taxon>
        <taxon>Gongylonema</taxon>
    </lineage>
</organism>
<dbReference type="EMBL" id="UYRT01079265">
    <property type="protein sequence ID" value="VDN20327.1"/>
    <property type="molecule type" value="Genomic_DNA"/>
</dbReference>
<dbReference type="GO" id="GO:0016020">
    <property type="term" value="C:membrane"/>
    <property type="evidence" value="ECO:0007669"/>
    <property type="project" value="UniProtKB-SubCell"/>
</dbReference>
<evidence type="ECO:0000313" key="9">
    <source>
        <dbReference type="WBParaSite" id="GPUH_0001237801-mRNA-1"/>
    </source>
</evidence>
<evidence type="ECO:0000256" key="6">
    <source>
        <dbReference type="ARBA" id="ARBA00023180"/>
    </source>
</evidence>
<name>A0A183DUH3_9BILA</name>
<keyword evidence="4" id="KW-1133">Transmembrane helix</keyword>
<dbReference type="PANTHER" id="PTHR22730:SF1">
    <property type="entry name" value="PROMININ-LIKE PROTEIN"/>
    <property type="match status" value="1"/>
</dbReference>
<dbReference type="PANTHER" id="PTHR22730">
    <property type="entry name" value="PROMININ PROM PROTEIN"/>
    <property type="match status" value="1"/>
</dbReference>
<keyword evidence="6" id="KW-0325">Glycoprotein</keyword>
<reference evidence="9" key="1">
    <citation type="submission" date="2016-06" db="UniProtKB">
        <authorList>
            <consortium name="WormBaseParasite"/>
        </authorList>
    </citation>
    <scope>IDENTIFICATION</scope>
</reference>
<evidence type="ECO:0000313" key="8">
    <source>
        <dbReference type="Proteomes" id="UP000271098"/>
    </source>
</evidence>
<comment type="similarity">
    <text evidence="2">Belongs to the prominin family.</text>
</comment>
<dbReference type="Proteomes" id="UP000271098">
    <property type="component" value="Unassembled WGS sequence"/>
</dbReference>
<gene>
    <name evidence="7" type="ORF">GPUH_LOCUS12365</name>
</gene>
<keyword evidence="8" id="KW-1185">Reference proteome</keyword>
<evidence type="ECO:0000256" key="4">
    <source>
        <dbReference type="ARBA" id="ARBA00022989"/>
    </source>
</evidence>
<evidence type="ECO:0000313" key="7">
    <source>
        <dbReference type="EMBL" id="VDN20327.1"/>
    </source>
</evidence>
<sequence length="135" mass="15171">MNSVNTVQQHLAYIQKVLTGLNDRLTRITVPPRAVLTSKLQHAQALLASNLETHFRAAADQLIQETEEQIDDYIEHVRTEMSTNVTSCGPLLNIVRGIRAALCQCTADPFVSFRKFQTLLRPNSISNRSCSQKIH</sequence>
<keyword evidence="5" id="KW-0472">Membrane</keyword>
<keyword evidence="3" id="KW-0812">Transmembrane</keyword>
<dbReference type="WBParaSite" id="GPUH_0001237801-mRNA-1">
    <property type="protein sequence ID" value="GPUH_0001237801-mRNA-1"/>
    <property type="gene ID" value="GPUH_0001237801"/>
</dbReference>
<accession>A0A183DUH3</accession>
<comment type="subcellular location">
    <subcellularLocation>
        <location evidence="1">Membrane</location>
        <topology evidence="1">Multi-pass membrane protein</topology>
    </subcellularLocation>
</comment>